<evidence type="ECO:0000313" key="2">
    <source>
        <dbReference type="Proteomes" id="UP000654471"/>
    </source>
</evidence>
<proteinExistence type="predicted"/>
<accession>A0ABQ2VFS0</accession>
<evidence type="ECO:0000313" key="1">
    <source>
        <dbReference type="EMBL" id="GGU79456.1"/>
    </source>
</evidence>
<organism evidence="1 2">
    <name type="scientific">Streptomyces albospinus</name>
    <dbReference type="NCBI Taxonomy" id="285515"/>
    <lineage>
        <taxon>Bacteria</taxon>
        <taxon>Bacillati</taxon>
        <taxon>Actinomycetota</taxon>
        <taxon>Actinomycetes</taxon>
        <taxon>Kitasatosporales</taxon>
        <taxon>Streptomycetaceae</taxon>
        <taxon>Streptomyces</taxon>
    </lineage>
</organism>
<name>A0ABQ2VFS0_9ACTN</name>
<keyword evidence="2" id="KW-1185">Reference proteome</keyword>
<dbReference type="Proteomes" id="UP000654471">
    <property type="component" value="Unassembled WGS sequence"/>
</dbReference>
<protein>
    <submittedName>
        <fullName evidence="1">Uncharacterized protein</fullName>
    </submittedName>
</protein>
<comment type="caution">
    <text evidence="1">The sequence shown here is derived from an EMBL/GenBank/DDBJ whole genome shotgun (WGS) entry which is preliminary data.</text>
</comment>
<reference evidence="2" key="1">
    <citation type="journal article" date="2019" name="Int. J. Syst. Evol. Microbiol.">
        <title>The Global Catalogue of Microorganisms (GCM) 10K type strain sequencing project: providing services to taxonomists for standard genome sequencing and annotation.</title>
        <authorList>
            <consortium name="The Broad Institute Genomics Platform"/>
            <consortium name="The Broad Institute Genome Sequencing Center for Infectious Disease"/>
            <person name="Wu L."/>
            <person name="Ma J."/>
        </authorList>
    </citation>
    <scope>NUCLEOTIDE SEQUENCE [LARGE SCALE GENOMIC DNA]</scope>
    <source>
        <strain evidence="2">JCM 3399</strain>
    </source>
</reference>
<gene>
    <name evidence="1" type="ORF">GCM10010211_51850</name>
</gene>
<dbReference type="EMBL" id="BMRP01000019">
    <property type="protein sequence ID" value="GGU79456.1"/>
    <property type="molecule type" value="Genomic_DNA"/>
</dbReference>
<sequence length="62" mass="6654">MPTVTVPQVRPNDEFSIEAQAQIVEDWFAGSTPAGTDQTGQACDTGSPYFQYITGNIRTGST</sequence>